<feature type="chain" id="PRO_5046363198" evidence="2">
    <location>
        <begin position="30"/>
        <end position="97"/>
    </location>
</feature>
<keyword evidence="1" id="KW-0812">Transmembrane</keyword>
<comment type="caution">
    <text evidence="3">The sequence shown here is derived from an EMBL/GenBank/DDBJ whole genome shotgun (WGS) entry which is preliminary data.</text>
</comment>
<sequence length="97" mass="10713">MSQVKEKKGRVMHTALLSILSSMPTMSHAAISPESIIRAVTHYLTGSLAKAIAILTIVGLGYMCIQQQKFPKEYFVWTLLGLGIVFGGSQLYQVWVK</sequence>
<proteinExistence type="predicted"/>
<keyword evidence="4" id="KW-1185">Reference proteome</keyword>
<organism evidence="3 4">
    <name type="scientific">Legionella lytica</name>
    <dbReference type="NCBI Taxonomy" id="96232"/>
    <lineage>
        <taxon>Bacteria</taxon>
        <taxon>Pseudomonadati</taxon>
        <taxon>Pseudomonadota</taxon>
        <taxon>Gammaproteobacteria</taxon>
        <taxon>Legionellales</taxon>
        <taxon>Legionellaceae</taxon>
        <taxon>Legionella</taxon>
    </lineage>
</organism>
<keyword evidence="1" id="KW-1133">Transmembrane helix</keyword>
<dbReference type="Pfam" id="PF04956">
    <property type="entry name" value="TrbC"/>
    <property type="match status" value="1"/>
</dbReference>
<gene>
    <name evidence="3" type="ORF">ACD661_16225</name>
</gene>
<accession>A0ABW8DFT0</accession>
<protein>
    <submittedName>
        <fullName evidence="3">TrbC/VirB2 family protein</fullName>
    </submittedName>
</protein>
<feature type="transmembrane region" description="Helical" evidence="1">
    <location>
        <begin position="74"/>
        <end position="95"/>
    </location>
</feature>
<dbReference type="Proteomes" id="UP001615550">
    <property type="component" value="Unassembled WGS sequence"/>
</dbReference>
<evidence type="ECO:0000256" key="2">
    <source>
        <dbReference type="SAM" id="SignalP"/>
    </source>
</evidence>
<dbReference type="InterPro" id="IPR007039">
    <property type="entry name" value="TrbC/VirB2"/>
</dbReference>
<dbReference type="EMBL" id="JBGORX010000013">
    <property type="protein sequence ID" value="MFJ1270105.1"/>
    <property type="molecule type" value="Genomic_DNA"/>
</dbReference>
<feature type="transmembrane region" description="Helical" evidence="1">
    <location>
        <begin position="39"/>
        <end position="62"/>
    </location>
</feature>
<evidence type="ECO:0000313" key="4">
    <source>
        <dbReference type="Proteomes" id="UP001615550"/>
    </source>
</evidence>
<keyword evidence="1" id="KW-0472">Membrane</keyword>
<feature type="signal peptide" evidence="2">
    <location>
        <begin position="1"/>
        <end position="29"/>
    </location>
</feature>
<evidence type="ECO:0000256" key="1">
    <source>
        <dbReference type="SAM" id="Phobius"/>
    </source>
</evidence>
<dbReference type="RefSeq" id="WP_400188892.1">
    <property type="nucleotide sequence ID" value="NZ_JBGORX010000013.1"/>
</dbReference>
<keyword evidence="2" id="KW-0732">Signal</keyword>
<name>A0ABW8DFT0_9GAMM</name>
<evidence type="ECO:0000313" key="3">
    <source>
        <dbReference type="EMBL" id="MFJ1270105.1"/>
    </source>
</evidence>
<reference evidence="3 4" key="1">
    <citation type="submission" date="2024-08" db="EMBL/GenBank/DDBJ databases">
        <title>Draft Genome Sequence of Legionella lytica strain DSB2004, Isolated From a Fire Sprinkler System.</title>
        <authorList>
            <person name="Everhart A.D."/>
            <person name="Kidane D.T."/>
            <person name="Farone A.L."/>
            <person name="Farone M.B."/>
        </authorList>
    </citation>
    <scope>NUCLEOTIDE SEQUENCE [LARGE SCALE GENOMIC DNA]</scope>
    <source>
        <strain evidence="3 4">DSB2004</strain>
    </source>
</reference>